<organism evidence="16 17">
    <name type="scientific">Mangrovibacterium diazotrophicum</name>
    <dbReference type="NCBI Taxonomy" id="1261403"/>
    <lineage>
        <taxon>Bacteria</taxon>
        <taxon>Pseudomonadati</taxon>
        <taxon>Bacteroidota</taxon>
        <taxon>Bacteroidia</taxon>
        <taxon>Marinilabiliales</taxon>
        <taxon>Prolixibacteraceae</taxon>
        <taxon>Mangrovibacterium</taxon>
    </lineage>
</organism>
<dbReference type="SUPFAM" id="SSF56935">
    <property type="entry name" value="Porins"/>
    <property type="match status" value="1"/>
</dbReference>
<evidence type="ECO:0000256" key="7">
    <source>
        <dbReference type="ARBA" id="ARBA00023065"/>
    </source>
</evidence>
<dbReference type="SUPFAM" id="SSF49464">
    <property type="entry name" value="Carboxypeptidase regulatory domain-like"/>
    <property type="match status" value="1"/>
</dbReference>
<dbReference type="InterPro" id="IPR036942">
    <property type="entry name" value="Beta-barrel_TonB_sf"/>
</dbReference>
<keyword evidence="6" id="KW-0408">Iron</keyword>
<keyword evidence="8 12" id="KW-0798">TonB box</keyword>
<accession>A0A419W5J9</accession>
<dbReference type="Pfam" id="PF07715">
    <property type="entry name" value="Plug"/>
    <property type="match status" value="1"/>
</dbReference>
<keyword evidence="10 11" id="KW-0998">Cell outer membrane</keyword>
<keyword evidence="2 11" id="KW-0813">Transport</keyword>
<dbReference type="GO" id="GO:0009279">
    <property type="term" value="C:cell outer membrane"/>
    <property type="evidence" value="ECO:0007669"/>
    <property type="project" value="UniProtKB-SubCell"/>
</dbReference>
<dbReference type="AlphaFoldDB" id="A0A419W5J9"/>
<dbReference type="Pfam" id="PF00593">
    <property type="entry name" value="TonB_dep_Rec_b-barrel"/>
    <property type="match status" value="1"/>
</dbReference>
<evidence type="ECO:0000313" key="16">
    <source>
        <dbReference type="EMBL" id="RKD90715.1"/>
    </source>
</evidence>
<feature type="chain" id="PRO_5019195675" evidence="13">
    <location>
        <begin position="21"/>
        <end position="885"/>
    </location>
</feature>
<evidence type="ECO:0000256" key="5">
    <source>
        <dbReference type="ARBA" id="ARBA00022692"/>
    </source>
</evidence>
<evidence type="ECO:0000313" key="17">
    <source>
        <dbReference type="Proteomes" id="UP000283387"/>
    </source>
</evidence>
<dbReference type="PROSITE" id="PS52016">
    <property type="entry name" value="TONB_DEPENDENT_REC_3"/>
    <property type="match status" value="1"/>
</dbReference>
<comment type="subcellular location">
    <subcellularLocation>
        <location evidence="1 11">Cell outer membrane</location>
        <topology evidence="1 11">Multi-pass membrane protein</topology>
    </subcellularLocation>
</comment>
<dbReference type="PANTHER" id="PTHR32552:SF81">
    <property type="entry name" value="TONB-DEPENDENT OUTER MEMBRANE RECEPTOR"/>
    <property type="match status" value="1"/>
</dbReference>
<comment type="caution">
    <text evidence="16">The sequence shown here is derived from an EMBL/GenBank/DDBJ whole genome shotgun (WGS) entry which is preliminary data.</text>
</comment>
<dbReference type="Gene3D" id="2.40.170.20">
    <property type="entry name" value="TonB-dependent receptor, beta-barrel domain"/>
    <property type="match status" value="2"/>
</dbReference>
<dbReference type="InterPro" id="IPR008969">
    <property type="entry name" value="CarboxyPept-like_regulatory"/>
</dbReference>
<gene>
    <name evidence="16" type="ORF">BC643_1058</name>
</gene>
<evidence type="ECO:0000256" key="1">
    <source>
        <dbReference type="ARBA" id="ARBA00004571"/>
    </source>
</evidence>
<feature type="domain" description="TonB-dependent receptor-like beta-barrel" evidence="14">
    <location>
        <begin position="311"/>
        <end position="837"/>
    </location>
</feature>
<proteinExistence type="inferred from homology"/>
<feature type="signal peptide" evidence="13">
    <location>
        <begin position="1"/>
        <end position="20"/>
    </location>
</feature>
<name>A0A419W5J9_9BACT</name>
<keyword evidence="4" id="KW-0410">Iron transport</keyword>
<evidence type="ECO:0000256" key="12">
    <source>
        <dbReference type="RuleBase" id="RU003357"/>
    </source>
</evidence>
<dbReference type="InterPro" id="IPR039426">
    <property type="entry name" value="TonB-dep_rcpt-like"/>
</dbReference>
<keyword evidence="5 11" id="KW-0812">Transmembrane</keyword>
<evidence type="ECO:0000256" key="9">
    <source>
        <dbReference type="ARBA" id="ARBA00023136"/>
    </source>
</evidence>
<dbReference type="InterPro" id="IPR012910">
    <property type="entry name" value="Plug_dom"/>
</dbReference>
<reference evidence="16 17" key="1">
    <citation type="submission" date="2018-09" db="EMBL/GenBank/DDBJ databases">
        <title>Genomic Encyclopedia of Archaeal and Bacterial Type Strains, Phase II (KMG-II): from individual species to whole genera.</title>
        <authorList>
            <person name="Goeker M."/>
        </authorList>
    </citation>
    <scope>NUCLEOTIDE SEQUENCE [LARGE SCALE GENOMIC DNA]</scope>
    <source>
        <strain evidence="16 17">DSM 27148</strain>
    </source>
</reference>
<dbReference type="OrthoDB" id="1109208at2"/>
<evidence type="ECO:0000256" key="4">
    <source>
        <dbReference type="ARBA" id="ARBA00022496"/>
    </source>
</evidence>
<evidence type="ECO:0000256" key="10">
    <source>
        <dbReference type="ARBA" id="ARBA00023237"/>
    </source>
</evidence>
<keyword evidence="7" id="KW-0406">Ion transport</keyword>
<dbReference type="EMBL" id="RAPN01000001">
    <property type="protein sequence ID" value="RKD90715.1"/>
    <property type="molecule type" value="Genomic_DNA"/>
</dbReference>
<keyword evidence="3 11" id="KW-1134">Transmembrane beta strand</keyword>
<keyword evidence="9 11" id="KW-0472">Membrane</keyword>
<sequence>MKKLFSLSLLVLGAYFSVLAQTAHMHGTIADSNGNVLIGATVYFPGLEKGAVSDSKGKYEFTELPYGNQQVVVSFIGFETETQQIVVNSAEIVHDFSLNEKAVYLDGLVVTAQKREQSIKDIPTAISSLDAKFLENNGITTLDDLSEYVPGMQVQLQSPNNPGFVIRGITSDDGSSNVEPRVSVFQDGVSISKSRGSVVEVYDMERVEILKGPQGTLFGRGAQIGAVHFIQNKAKNNTSGSVAAGYGDYNYTHAEGFFNTPLVKDKLFVRVAGIYKKRDGYIENLSGGDLNGKDTKAFRTSLRFMPSDKTTFDLIYNYQHDTPPGTAFKSGTYAPAGGDTDPWTFADLEAGEDLGVDRTVWGTTLISKHNYSDNFNLTSTTAYREFDSYELFDADGTAAPALLLAEDAFGKQFSQEFRVNFKISDRFEGFGGASYFYENGRSNVPLMTNEQSLAVLMSPLVAPTVNASILTPINQVLAGYGITDGMTMQSVPLVTDGVPNYVTSLAGLITNSQYLAYIASAYPSVYSMLTSDVAESHTESYTNYGKNQAYEFFVDGTYKLTDWFSLTGGLRLTFEDIESSFSAATDPDGNNGTLGFARSAGLNDLYMPTDKVTESDNYTSMVGRLALNFKVTDQLESYFNLSRGRRPNVIQFEMVPANDGTYTSTYEPEKLSDEIVWSYEAGLKGLSKNQHLYYDFAAFYYDYSNFQTQTVDESLQLVTKDAGNATAYGVETSLKWQINRIWQLFGNYAYIHARFDDTDSDGNAQEYAGNTFRLTPAHSFSFGFNCTVPLSQSVAVFVTPTYNYKSKVYFEEDNGDDVMQDGFGLLNFRGGVSLPKSNLLFQGFLTNALDEKYIIDAGNTGRNFGIPTYIAGPPRMFGLEIRYSF</sequence>
<comment type="similarity">
    <text evidence="11 12">Belongs to the TonB-dependent receptor family.</text>
</comment>
<feature type="domain" description="TonB-dependent receptor plug" evidence="15">
    <location>
        <begin position="119"/>
        <end position="225"/>
    </location>
</feature>
<evidence type="ECO:0000256" key="11">
    <source>
        <dbReference type="PROSITE-ProRule" id="PRU01360"/>
    </source>
</evidence>
<dbReference type="Gene3D" id="2.60.40.1120">
    <property type="entry name" value="Carboxypeptidase-like, regulatory domain"/>
    <property type="match status" value="1"/>
</dbReference>
<protein>
    <submittedName>
        <fullName evidence="16">Outer membrane receptor protein involved in Fe transport</fullName>
    </submittedName>
</protein>
<evidence type="ECO:0000256" key="2">
    <source>
        <dbReference type="ARBA" id="ARBA00022448"/>
    </source>
</evidence>
<evidence type="ECO:0000259" key="14">
    <source>
        <dbReference type="Pfam" id="PF00593"/>
    </source>
</evidence>
<dbReference type="GO" id="GO:0006826">
    <property type="term" value="P:iron ion transport"/>
    <property type="evidence" value="ECO:0007669"/>
    <property type="project" value="UniProtKB-KW"/>
</dbReference>
<evidence type="ECO:0000256" key="13">
    <source>
        <dbReference type="SAM" id="SignalP"/>
    </source>
</evidence>
<keyword evidence="13" id="KW-0732">Signal</keyword>
<dbReference type="InterPro" id="IPR000531">
    <property type="entry name" value="Beta-barrel_TonB"/>
</dbReference>
<dbReference type="RefSeq" id="WP_120272097.1">
    <property type="nucleotide sequence ID" value="NZ_RAPN01000001.1"/>
</dbReference>
<evidence type="ECO:0000256" key="3">
    <source>
        <dbReference type="ARBA" id="ARBA00022452"/>
    </source>
</evidence>
<evidence type="ECO:0000256" key="6">
    <source>
        <dbReference type="ARBA" id="ARBA00023004"/>
    </source>
</evidence>
<dbReference type="PANTHER" id="PTHR32552">
    <property type="entry name" value="FERRICHROME IRON RECEPTOR-RELATED"/>
    <property type="match status" value="1"/>
</dbReference>
<evidence type="ECO:0000256" key="8">
    <source>
        <dbReference type="ARBA" id="ARBA00023077"/>
    </source>
</evidence>
<keyword evidence="16" id="KW-0675">Receptor</keyword>
<dbReference type="Pfam" id="PF13715">
    <property type="entry name" value="CarbopepD_reg_2"/>
    <property type="match status" value="1"/>
</dbReference>
<keyword evidence="17" id="KW-1185">Reference proteome</keyword>
<evidence type="ECO:0000259" key="15">
    <source>
        <dbReference type="Pfam" id="PF07715"/>
    </source>
</evidence>
<dbReference type="Proteomes" id="UP000283387">
    <property type="component" value="Unassembled WGS sequence"/>
</dbReference>